<dbReference type="AlphaFoldDB" id="A0A919B1S5"/>
<dbReference type="InterPro" id="IPR020084">
    <property type="entry name" value="NUDIX_hydrolase_CS"/>
</dbReference>
<dbReference type="EMBL" id="BNBD01000004">
    <property type="protein sequence ID" value="GHF42419.1"/>
    <property type="molecule type" value="Genomic_DNA"/>
</dbReference>
<comment type="caution">
    <text evidence="6">The sequence shown here is derived from an EMBL/GenBank/DDBJ whole genome shotgun (WGS) entry which is preliminary data.</text>
</comment>
<evidence type="ECO:0000256" key="3">
    <source>
        <dbReference type="ARBA" id="ARBA00022801"/>
    </source>
</evidence>
<keyword evidence="3 4" id="KW-0378">Hydrolase</keyword>
<comment type="cofactor">
    <cofactor evidence="1">
        <name>Mg(2+)</name>
        <dbReference type="ChEBI" id="CHEBI:18420"/>
    </cofactor>
</comment>
<evidence type="ECO:0000256" key="2">
    <source>
        <dbReference type="ARBA" id="ARBA00005582"/>
    </source>
</evidence>
<protein>
    <submittedName>
        <fullName evidence="6">NUDIX hydrolase</fullName>
    </submittedName>
</protein>
<dbReference type="PANTHER" id="PTHR43046:SF16">
    <property type="entry name" value="ADP-RIBOSE PYROPHOSPHATASE YJHB-RELATED"/>
    <property type="match status" value="1"/>
</dbReference>
<keyword evidence="7" id="KW-1185">Reference proteome</keyword>
<evidence type="ECO:0000256" key="4">
    <source>
        <dbReference type="RuleBase" id="RU003476"/>
    </source>
</evidence>
<organism evidence="6 7">
    <name type="scientific">Streptomyces mashuensis</name>
    <dbReference type="NCBI Taxonomy" id="33904"/>
    <lineage>
        <taxon>Bacteria</taxon>
        <taxon>Bacillati</taxon>
        <taxon>Actinomycetota</taxon>
        <taxon>Actinomycetes</taxon>
        <taxon>Kitasatosporales</taxon>
        <taxon>Streptomycetaceae</taxon>
        <taxon>Streptomyces</taxon>
    </lineage>
</organism>
<dbReference type="InterPro" id="IPR000086">
    <property type="entry name" value="NUDIX_hydrolase_dom"/>
</dbReference>
<dbReference type="PANTHER" id="PTHR43046">
    <property type="entry name" value="GDP-MANNOSE MANNOSYL HYDROLASE"/>
    <property type="match status" value="1"/>
</dbReference>
<evidence type="ECO:0000259" key="5">
    <source>
        <dbReference type="PROSITE" id="PS51462"/>
    </source>
</evidence>
<evidence type="ECO:0000256" key="1">
    <source>
        <dbReference type="ARBA" id="ARBA00001946"/>
    </source>
</evidence>
<evidence type="ECO:0000313" key="7">
    <source>
        <dbReference type="Proteomes" id="UP000638313"/>
    </source>
</evidence>
<dbReference type="PROSITE" id="PS51462">
    <property type="entry name" value="NUDIX"/>
    <property type="match status" value="1"/>
</dbReference>
<accession>A0A919B1S5</accession>
<dbReference type="InterPro" id="IPR020476">
    <property type="entry name" value="Nudix_hydrolase"/>
</dbReference>
<comment type="similarity">
    <text evidence="2 4">Belongs to the Nudix hydrolase family.</text>
</comment>
<dbReference type="RefSeq" id="WP_190129557.1">
    <property type="nucleotide sequence ID" value="NZ_BNBD01000004.1"/>
</dbReference>
<dbReference type="InterPro" id="IPR015797">
    <property type="entry name" value="NUDIX_hydrolase-like_dom_sf"/>
</dbReference>
<feature type="domain" description="Nudix hydrolase" evidence="5">
    <location>
        <begin position="17"/>
        <end position="147"/>
    </location>
</feature>
<dbReference type="Gene3D" id="3.90.79.10">
    <property type="entry name" value="Nucleoside Triphosphate Pyrophosphohydrolase"/>
    <property type="match status" value="1"/>
</dbReference>
<dbReference type="Proteomes" id="UP000638313">
    <property type="component" value="Unassembled WGS sequence"/>
</dbReference>
<proteinExistence type="inferred from homology"/>
<name>A0A919B1S5_9ACTN</name>
<dbReference type="PROSITE" id="PS00893">
    <property type="entry name" value="NUDIX_BOX"/>
    <property type="match status" value="1"/>
</dbReference>
<reference evidence="6" key="2">
    <citation type="submission" date="2020-09" db="EMBL/GenBank/DDBJ databases">
        <authorList>
            <person name="Sun Q."/>
            <person name="Ohkuma M."/>
        </authorList>
    </citation>
    <scope>NUCLEOTIDE SEQUENCE</scope>
    <source>
        <strain evidence="6">JCM 4059</strain>
    </source>
</reference>
<dbReference type="SUPFAM" id="SSF55811">
    <property type="entry name" value="Nudix"/>
    <property type="match status" value="1"/>
</dbReference>
<evidence type="ECO:0000313" key="6">
    <source>
        <dbReference type="EMBL" id="GHF42419.1"/>
    </source>
</evidence>
<reference evidence="6" key="1">
    <citation type="journal article" date="2014" name="Int. J. Syst. Evol. Microbiol.">
        <title>Complete genome sequence of Corynebacterium casei LMG S-19264T (=DSM 44701T), isolated from a smear-ripened cheese.</title>
        <authorList>
            <consortium name="US DOE Joint Genome Institute (JGI-PGF)"/>
            <person name="Walter F."/>
            <person name="Albersmeier A."/>
            <person name="Kalinowski J."/>
            <person name="Ruckert C."/>
        </authorList>
    </citation>
    <scope>NUCLEOTIDE SEQUENCE</scope>
    <source>
        <strain evidence="6">JCM 4059</strain>
    </source>
</reference>
<dbReference type="PRINTS" id="PR00502">
    <property type="entry name" value="NUDIXFAMILY"/>
</dbReference>
<sequence>MSRTDYFNDPKAPAANSVVPSVTAVVRNEAGELLLIHKTDNDLWALPGGGHEIGESIADTVVREVEEETGIRVEVLEVSGLYTDPGHVMAYDDGEVRQQFSICFRARPVGGELRTSSESKEVRWVPPADLDELDIHPSMRLRIDHGLDGRRERPYIG</sequence>
<dbReference type="Pfam" id="PF00293">
    <property type="entry name" value="NUDIX"/>
    <property type="match status" value="1"/>
</dbReference>
<dbReference type="GO" id="GO:0016787">
    <property type="term" value="F:hydrolase activity"/>
    <property type="evidence" value="ECO:0007669"/>
    <property type="project" value="UniProtKB-KW"/>
</dbReference>
<gene>
    <name evidence="6" type="ORF">GCM10010218_24450</name>
</gene>